<proteinExistence type="predicted"/>
<evidence type="ECO:0000313" key="3">
    <source>
        <dbReference type="Proteomes" id="UP000658258"/>
    </source>
</evidence>
<dbReference type="PROSITE" id="PS51257">
    <property type="entry name" value="PROKAR_LIPOPROTEIN"/>
    <property type="match status" value="1"/>
</dbReference>
<feature type="signal peptide" evidence="1">
    <location>
        <begin position="1"/>
        <end position="21"/>
    </location>
</feature>
<reference evidence="3" key="1">
    <citation type="journal article" date="2019" name="Int. J. Syst. Evol. Microbiol.">
        <title>The Global Catalogue of Microorganisms (GCM) 10K type strain sequencing project: providing services to taxonomists for standard genome sequencing and annotation.</title>
        <authorList>
            <consortium name="The Broad Institute Genomics Platform"/>
            <consortium name="The Broad Institute Genome Sequencing Center for Infectious Disease"/>
            <person name="Wu L."/>
            <person name="Ma J."/>
        </authorList>
    </citation>
    <scope>NUCLEOTIDE SEQUENCE [LARGE SCALE GENOMIC DNA]</scope>
    <source>
        <strain evidence="3">CGMCC 1.15111</strain>
    </source>
</reference>
<sequence length="192" mass="22322">MKNNRTLYLMMALLLTLGLGACQSDYSKMLNEEMAKGVRNDSLFFGIHFQQAKRDFYELCWKKNQEGLFTAGSRGNYVQYNLPPDSIHSEKIEMFFYPQFDSNEQITGMDLEYRYAAWAPWNKALYAPELLPRIKDTLMAWYGGNDFIAVEGEQPQETIWVKVDGNRRIAIKTKDDEIVRVKMTDLTTTIDD</sequence>
<gene>
    <name evidence="2" type="ORF">GCM10011340_06210</name>
</gene>
<protein>
    <submittedName>
        <fullName evidence="2">Uncharacterized protein</fullName>
    </submittedName>
</protein>
<organism evidence="2 3">
    <name type="scientific">Roseivirga thermotolerans</name>
    <dbReference type="NCBI Taxonomy" id="1758176"/>
    <lineage>
        <taxon>Bacteria</taxon>
        <taxon>Pseudomonadati</taxon>
        <taxon>Bacteroidota</taxon>
        <taxon>Cytophagia</taxon>
        <taxon>Cytophagales</taxon>
        <taxon>Roseivirgaceae</taxon>
        <taxon>Roseivirga</taxon>
    </lineage>
</organism>
<keyword evidence="1" id="KW-0732">Signal</keyword>
<dbReference type="EMBL" id="BNAG01000001">
    <property type="protein sequence ID" value="GHE54355.1"/>
    <property type="molecule type" value="Genomic_DNA"/>
</dbReference>
<evidence type="ECO:0000313" key="2">
    <source>
        <dbReference type="EMBL" id="GHE54355.1"/>
    </source>
</evidence>
<keyword evidence="3" id="KW-1185">Reference proteome</keyword>
<accession>A0ABQ3I4T8</accession>
<name>A0ABQ3I4T8_9BACT</name>
<evidence type="ECO:0000256" key="1">
    <source>
        <dbReference type="SAM" id="SignalP"/>
    </source>
</evidence>
<dbReference type="RefSeq" id="WP_189628721.1">
    <property type="nucleotide sequence ID" value="NZ_BNAG01000001.1"/>
</dbReference>
<comment type="caution">
    <text evidence="2">The sequence shown here is derived from an EMBL/GenBank/DDBJ whole genome shotgun (WGS) entry which is preliminary data.</text>
</comment>
<dbReference type="Proteomes" id="UP000658258">
    <property type="component" value="Unassembled WGS sequence"/>
</dbReference>
<feature type="chain" id="PRO_5046377529" evidence="1">
    <location>
        <begin position="22"/>
        <end position="192"/>
    </location>
</feature>